<feature type="compositionally biased region" description="Polar residues" evidence="1">
    <location>
        <begin position="26"/>
        <end position="38"/>
    </location>
</feature>
<proteinExistence type="predicted"/>
<evidence type="ECO:0000313" key="2">
    <source>
        <dbReference type="EMBL" id="KAJ8949040.1"/>
    </source>
</evidence>
<protein>
    <submittedName>
        <fullName evidence="2">Uncharacterized protein</fullName>
    </submittedName>
</protein>
<gene>
    <name evidence="2" type="ORF">NQ314_008291</name>
</gene>
<dbReference type="Proteomes" id="UP001162156">
    <property type="component" value="Unassembled WGS sequence"/>
</dbReference>
<feature type="region of interest" description="Disordered" evidence="1">
    <location>
        <begin position="1"/>
        <end position="39"/>
    </location>
</feature>
<keyword evidence="3" id="KW-1185">Reference proteome</keyword>
<dbReference type="AlphaFoldDB" id="A0AAV8YBS5"/>
<accession>A0AAV8YBS5</accession>
<name>A0AAV8YBS5_9CUCU</name>
<evidence type="ECO:0000313" key="3">
    <source>
        <dbReference type="Proteomes" id="UP001162156"/>
    </source>
</evidence>
<comment type="caution">
    <text evidence="2">The sequence shown here is derived from an EMBL/GenBank/DDBJ whole genome shotgun (WGS) entry which is preliminary data.</text>
</comment>
<feature type="compositionally biased region" description="Basic and acidic residues" evidence="1">
    <location>
        <begin position="1"/>
        <end position="16"/>
    </location>
</feature>
<sequence>MRLESNAKDIEKDQKNLPKRHKIVAESSSDSDGSLQINDDSDLDVSAVEVEHDDSPNTSVEPVLQMDINKFIVDSWVLAKFVVSKNEVYYIGKVTEIVAEGREVMVTFLRRKEKCFVYPNMADDAIVLLKDVVKVPPEPSIRRGMHSFRTDFSSLDSGKALFIS</sequence>
<organism evidence="2 3">
    <name type="scientific">Rhamnusium bicolor</name>
    <dbReference type="NCBI Taxonomy" id="1586634"/>
    <lineage>
        <taxon>Eukaryota</taxon>
        <taxon>Metazoa</taxon>
        <taxon>Ecdysozoa</taxon>
        <taxon>Arthropoda</taxon>
        <taxon>Hexapoda</taxon>
        <taxon>Insecta</taxon>
        <taxon>Pterygota</taxon>
        <taxon>Neoptera</taxon>
        <taxon>Endopterygota</taxon>
        <taxon>Coleoptera</taxon>
        <taxon>Polyphaga</taxon>
        <taxon>Cucujiformia</taxon>
        <taxon>Chrysomeloidea</taxon>
        <taxon>Cerambycidae</taxon>
        <taxon>Lepturinae</taxon>
        <taxon>Rhagiini</taxon>
        <taxon>Rhamnusium</taxon>
    </lineage>
</organism>
<evidence type="ECO:0000256" key="1">
    <source>
        <dbReference type="SAM" id="MobiDB-lite"/>
    </source>
</evidence>
<reference evidence="2" key="1">
    <citation type="journal article" date="2023" name="Insect Mol. Biol.">
        <title>Genome sequencing provides insights into the evolution of gene families encoding plant cell wall-degrading enzymes in longhorned beetles.</title>
        <authorList>
            <person name="Shin N.R."/>
            <person name="Okamura Y."/>
            <person name="Kirsch R."/>
            <person name="Pauchet Y."/>
        </authorList>
    </citation>
    <scope>NUCLEOTIDE SEQUENCE</scope>
    <source>
        <strain evidence="2">RBIC_L_NR</strain>
    </source>
</reference>
<dbReference type="EMBL" id="JANEYF010002258">
    <property type="protein sequence ID" value="KAJ8949040.1"/>
    <property type="molecule type" value="Genomic_DNA"/>
</dbReference>